<feature type="chain" id="PRO_5040234488" evidence="1">
    <location>
        <begin position="21"/>
        <end position="573"/>
    </location>
</feature>
<dbReference type="AlphaFoldDB" id="A0A9P6XZ92"/>
<feature type="signal peptide" evidence="1">
    <location>
        <begin position="1"/>
        <end position="20"/>
    </location>
</feature>
<dbReference type="Proteomes" id="UP000717996">
    <property type="component" value="Unassembled WGS sequence"/>
</dbReference>
<gene>
    <name evidence="2" type="ORF">G6F51_011528</name>
</gene>
<sequence length="573" mass="64542">MLFLKYILATWLLFAAVTNAQSDQGSMISYNAIALLNQTTFKSMAVIVDSISYPLEANKTFPILFSGKAPSAKSGYHYAKVYASDNSTLAESFERQPVNQSTPHEFFNRTWNTHNNAQLPQVYPPLSSIHRIKSDLHRDNEIPTIHIIGNQTELDKIKGNTTADVSVKTTVSYLSLHDAFQFENVELSLSGNSARLLPKSSYNLKLHKKDRLYGYRNLKLRSLGFDPSYIREQLGYDILKSAGLISSEFSFVRVFMNDQELGLYGIIDTFKGPWFSDVFADGDSSYKNGYLYQSKAVGANNHTADLSYYENITAYADGQYKIKEEATGGEKDNYKPLMDLTKFIAEAPTNSSDAVNEWNKKFDMDSVVRSLVIEILGGYSDGYLANLNNYYLYQYPDSGQYLYIAADLDFCLGATVVNITNLWTGNYNTFPGWGERPLADQMMRVPEFNQKFKQLLQELNTKLFNPDIMNPRINDLANMIREDVVWDHALNDPLLRSFFDIMGASDGPDGLKVPGFTVALSSDPTVSDIIRRLFHGVSFDVALNGPTGHISLSGLKEWFSVVYQNTANFFSQQ</sequence>
<dbReference type="Pfam" id="PF08757">
    <property type="entry name" value="CotH"/>
    <property type="match status" value="1"/>
</dbReference>
<organism evidence="2 3">
    <name type="scientific">Rhizopus oryzae</name>
    <name type="common">Mucormycosis agent</name>
    <name type="synonym">Rhizopus arrhizus var. delemar</name>
    <dbReference type="NCBI Taxonomy" id="64495"/>
    <lineage>
        <taxon>Eukaryota</taxon>
        <taxon>Fungi</taxon>
        <taxon>Fungi incertae sedis</taxon>
        <taxon>Mucoromycota</taxon>
        <taxon>Mucoromycotina</taxon>
        <taxon>Mucoromycetes</taxon>
        <taxon>Mucorales</taxon>
        <taxon>Mucorineae</taxon>
        <taxon>Rhizopodaceae</taxon>
        <taxon>Rhizopus</taxon>
    </lineage>
</organism>
<dbReference type="OrthoDB" id="10267127at2759"/>
<reference evidence="2" key="1">
    <citation type="journal article" date="2020" name="Microb. Genom.">
        <title>Genetic diversity of clinical and environmental Mucorales isolates obtained from an investigation of mucormycosis cases among solid organ transplant recipients.</title>
        <authorList>
            <person name="Nguyen M.H."/>
            <person name="Kaul D."/>
            <person name="Muto C."/>
            <person name="Cheng S.J."/>
            <person name="Richter R.A."/>
            <person name="Bruno V.M."/>
            <person name="Liu G."/>
            <person name="Beyhan S."/>
            <person name="Sundermann A.J."/>
            <person name="Mounaud S."/>
            <person name="Pasculle A.W."/>
            <person name="Nierman W.C."/>
            <person name="Driscoll E."/>
            <person name="Cumbie R."/>
            <person name="Clancy C.J."/>
            <person name="Dupont C.L."/>
        </authorList>
    </citation>
    <scope>NUCLEOTIDE SEQUENCE</scope>
    <source>
        <strain evidence="2">GL16</strain>
    </source>
</reference>
<name>A0A9P6XZ92_RHIOR</name>
<evidence type="ECO:0000313" key="2">
    <source>
        <dbReference type="EMBL" id="KAG1535455.1"/>
    </source>
</evidence>
<dbReference type="InterPro" id="IPR014867">
    <property type="entry name" value="Spore_coat_CotH_CotH2/3/7"/>
</dbReference>
<proteinExistence type="predicted"/>
<protein>
    <submittedName>
        <fullName evidence="2">Uncharacterized protein</fullName>
    </submittedName>
</protein>
<keyword evidence="1" id="KW-0732">Signal</keyword>
<accession>A0A9P6XZ92</accession>
<dbReference type="PANTHER" id="PTHR40050">
    <property type="entry name" value="INNER SPORE COAT PROTEIN H"/>
    <property type="match status" value="1"/>
</dbReference>
<comment type="caution">
    <text evidence="2">The sequence shown here is derived from an EMBL/GenBank/DDBJ whole genome shotgun (WGS) entry which is preliminary data.</text>
</comment>
<evidence type="ECO:0000313" key="3">
    <source>
        <dbReference type="Proteomes" id="UP000717996"/>
    </source>
</evidence>
<dbReference type="PANTHER" id="PTHR40050:SF1">
    <property type="entry name" value="INNER SPORE COAT PROTEIN H"/>
    <property type="match status" value="1"/>
</dbReference>
<dbReference type="EMBL" id="JAANIT010002798">
    <property type="protein sequence ID" value="KAG1535455.1"/>
    <property type="molecule type" value="Genomic_DNA"/>
</dbReference>
<evidence type="ECO:0000256" key="1">
    <source>
        <dbReference type="SAM" id="SignalP"/>
    </source>
</evidence>